<evidence type="ECO:0000256" key="11">
    <source>
        <dbReference type="SAM" id="Phobius"/>
    </source>
</evidence>
<dbReference type="PANTHER" id="PTHR11042:SF138">
    <property type="entry name" value="SERINE_THREONINE-PROTEIN KINASE IKS1-RELATED"/>
    <property type="match status" value="1"/>
</dbReference>
<reference evidence="13" key="2">
    <citation type="journal article" date="2022" name="Proc. Natl. Acad. Sci. U.S.A.">
        <title>Diploid-dominant life cycles characterize the early evolution of Fungi.</title>
        <authorList>
            <person name="Amses K.R."/>
            <person name="Simmons D.R."/>
            <person name="Longcore J.E."/>
            <person name="Mondo S.J."/>
            <person name="Seto K."/>
            <person name="Jeronimo G.H."/>
            <person name="Bonds A.E."/>
            <person name="Quandt C.A."/>
            <person name="Davis W.J."/>
            <person name="Chang Y."/>
            <person name="Federici B.A."/>
            <person name="Kuo A."/>
            <person name="LaButti K."/>
            <person name="Pangilinan J."/>
            <person name="Andreopoulos W."/>
            <person name="Tritt A."/>
            <person name="Riley R."/>
            <person name="Hundley H."/>
            <person name="Johnson J."/>
            <person name="Lipzen A."/>
            <person name="Barry K."/>
            <person name="Lang B.F."/>
            <person name="Cuomo C.A."/>
            <person name="Buchler N.E."/>
            <person name="Grigoriev I.V."/>
            <person name="Spatafora J.W."/>
            <person name="Stajich J.E."/>
            <person name="James T.Y."/>
        </authorList>
    </citation>
    <scope>NUCLEOTIDE SEQUENCE</scope>
    <source>
        <strain evidence="13">AG</strain>
    </source>
</reference>
<dbReference type="EC" id="2.7.11.1" evidence="1"/>
<dbReference type="GO" id="GO:0005524">
    <property type="term" value="F:ATP binding"/>
    <property type="evidence" value="ECO:0007669"/>
    <property type="project" value="UniProtKB-KW"/>
</dbReference>
<dbReference type="Gene3D" id="1.10.510.10">
    <property type="entry name" value="Transferase(Phosphotransferase) domain 1"/>
    <property type="match status" value="1"/>
</dbReference>
<comment type="similarity">
    <text evidence="7">Belongs to the protein kinase superfamily. Ser/Thr protein kinase family. GCN2 subfamily.</text>
</comment>
<proteinExistence type="inferred from homology"/>
<name>A0AAD5HF28_UMBRA</name>
<comment type="catalytic activity">
    <reaction evidence="8">
        <text>L-threonyl-[protein] + ATP = O-phospho-L-threonyl-[protein] + ADP + H(+)</text>
        <dbReference type="Rhea" id="RHEA:46608"/>
        <dbReference type="Rhea" id="RHEA-COMP:11060"/>
        <dbReference type="Rhea" id="RHEA-COMP:11605"/>
        <dbReference type="ChEBI" id="CHEBI:15378"/>
        <dbReference type="ChEBI" id="CHEBI:30013"/>
        <dbReference type="ChEBI" id="CHEBI:30616"/>
        <dbReference type="ChEBI" id="CHEBI:61977"/>
        <dbReference type="ChEBI" id="CHEBI:456216"/>
        <dbReference type="EC" id="2.7.11.1"/>
    </reaction>
</comment>
<dbReference type="InterPro" id="IPR000719">
    <property type="entry name" value="Prot_kinase_dom"/>
</dbReference>
<evidence type="ECO:0000256" key="3">
    <source>
        <dbReference type="ARBA" id="ARBA00022679"/>
    </source>
</evidence>
<keyword evidence="11" id="KW-0812">Transmembrane</keyword>
<evidence type="ECO:0000256" key="7">
    <source>
        <dbReference type="ARBA" id="ARBA00037982"/>
    </source>
</evidence>
<feature type="compositionally biased region" description="Polar residues" evidence="10">
    <location>
        <begin position="677"/>
        <end position="710"/>
    </location>
</feature>
<evidence type="ECO:0000256" key="6">
    <source>
        <dbReference type="ARBA" id="ARBA00022840"/>
    </source>
</evidence>
<keyword evidence="6" id="KW-0067">ATP-binding</keyword>
<feature type="transmembrane region" description="Helical" evidence="11">
    <location>
        <begin position="901"/>
        <end position="919"/>
    </location>
</feature>
<evidence type="ECO:0000256" key="10">
    <source>
        <dbReference type="SAM" id="MobiDB-lite"/>
    </source>
</evidence>
<dbReference type="GO" id="GO:0005634">
    <property type="term" value="C:nucleus"/>
    <property type="evidence" value="ECO:0007669"/>
    <property type="project" value="TreeGrafter"/>
</dbReference>
<dbReference type="FunFam" id="3.30.200.20:FF:000306">
    <property type="entry name" value="IKS protein kinase"/>
    <property type="match status" value="1"/>
</dbReference>
<reference evidence="13" key="1">
    <citation type="submission" date="2021-06" db="EMBL/GenBank/DDBJ databases">
        <authorList>
            <consortium name="DOE Joint Genome Institute"/>
            <person name="Mondo S.J."/>
            <person name="Amses K.R."/>
            <person name="Simmons D.R."/>
            <person name="Longcore J.E."/>
            <person name="Seto K."/>
            <person name="Alves G.H."/>
            <person name="Bonds A.E."/>
            <person name="Quandt C.A."/>
            <person name="Davis W.J."/>
            <person name="Chang Y."/>
            <person name="Letcher P.M."/>
            <person name="Powell M.J."/>
            <person name="Kuo A."/>
            <person name="Labutti K."/>
            <person name="Pangilinan J."/>
            <person name="Andreopoulos W."/>
            <person name="Tritt A."/>
            <person name="Riley R."/>
            <person name="Hundley H."/>
            <person name="Johnson J."/>
            <person name="Lipzen A."/>
            <person name="Barry K."/>
            <person name="Berbee M.L."/>
            <person name="Buchler N.E."/>
            <person name="Grigoriev I.V."/>
            <person name="Spatafora J.W."/>
            <person name="Stajich J.E."/>
            <person name="James T.Y."/>
        </authorList>
    </citation>
    <scope>NUCLEOTIDE SEQUENCE</scope>
    <source>
        <strain evidence="13">AG</strain>
    </source>
</reference>
<feature type="region of interest" description="Disordered" evidence="10">
    <location>
        <begin position="235"/>
        <end position="265"/>
    </location>
</feature>
<keyword evidence="3" id="KW-0808">Transferase</keyword>
<evidence type="ECO:0000256" key="9">
    <source>
        <dbReference type="ARBA" id="ARBA00048679"/>
    </source>
</evidence>
<evidence type="ECO:0000256" key="2">
    <source>
        <dbReference type="ARBA" id="ARBA00022527"/>
    </source>
</evidence>
<dbReference type="GO" id="GO:0005737">
    <property type="term" value="C:cytoplasm"/>
    <property type="evidence" value="ECO:0007669"/>
    <property type="project" value="TreeGrafter"/>
</dbReference>
<protein>
    <recommendedName>
        <fullName evidence="1">non-specific serine/threonine protein kinase</fullName>
        <ecNumber evidence="1">2.7.11.1</ecNumber>
    </recommendedName>
</protein>
<keyword evidence="2" id="KW-0723">Serine/threonine-protein kinase</keyword>
<dbReference type="InterPro" id="IPR008271">
    <property type="entry name" value="Ser/Thr_kinase_AS"/>
</dbReference>
<dbReference type="EMBL" id="MU620911">
    <property type="protein sequence ID" value="KAI8580664.1"/>
    <property type="molecule type" value="Genomic_DNA"/>
</dbReference>
<evidence type="ECO:0000313" key="13">
    <source>
        <dbReference type="EMBL" id="KAI8580664.1"/>
    </source>
</evidence>
<dbReference type="GeneID" id="75913643"/>
<feature type="domain" description="Protein kinase" evidence="12">
    <location>
        <begin position="286"/>
        <end position="648"/>
    </location>
</feature>
<dbReference type="GO" id="GO:0004674">
    <property type="term" value="F:protein serine/threonine kinase activity"/>
    <property type="evidence" value="ECO:0007669"/>
    <property type="project" value="UniProtKB-KW"/>
</dbReference>
<feature type="compositionally biased region" description="Acidic residues" evidence="10">
    <location>
        <begin position="737"/>
        <end position="752"/>
    </location>
</feature>
<evidence type="ECO:0000256" key="5">
    <source>
        <dbReference type="ARBA" id="ARBA00022777"/>
    </source>
</evidence>
<evidence type="ECO:0000259" key="12">
    <source>
        <dbReference type="PROSITE" id="PS50011"/>
    </source>
</evidence>
<dbReference type="CDD" id="cd00180">
    <property type="entry name" value="PKc"/>
    <property type="match status" value="1"/>
</dbReference>
<keyword evidence="11" id="KW-1133">Transmembrane helix</keyword>
<dbReference type="SUPFAM" id="SSF56112">
    <property type="entry name" value="Protein kinase-like (PK-like)"/>
    <property type="match status" value="1"/>
</dbReference>
<feature type="compositionally biased region" description="Basic and acidic residues" evidence="10">
    <location>
        <begin position="16"/>
        <end position="25"/>
    </location>
</feature>
<accession>A0AAD5HF28</accession>
<keyword evidence="11" id="KW-0472">Membrane</keyword>
<sequence>MNDADEESKLKGSLKNKKDQYDSSKRVSVRRASTPTSTELAMVPSHSQWPTYQRIALPLPYLPSDYEPSESSMKQRIFHPDYLHQDRNRITGSGRLQIDSSSWNLKQHQQRPRSSSTGSDRSTLPTNRQQQLSTSGSQDGQKHLELVPYRDWTVISQNELRGNLVLYNPDTRTVTVQTHSPPLQNISSMNPMEIVQRIVECPYCHRAFDSSIEPTNENQPEFMDRNYFRLLSPVPTQVSNNESTPAAASVPPDPNTSQPKPQDTSERYANNLKANAFNQGYYQKFFHEERKLGRGLRGSVYLCEHELDGVNLGHYAVKKVAVGNNHPWLVRMLREVHLMEQLRHPNIVNYKHSWLEYHQFSDFGPEVPCLFILMECANGGNLEEYIEPEPQAPVETPASDMLSSKAAAKKSKRDRIKQKFLEQERYEELLKQQEQTNPGKRLLSLYEIWSFFFDMLDGLAHLHRHNIVHRDFKPPNLLIKYDDRDVSRTWIENVNGVPTQRRIPRILISDFGECEVLDELPDRDRTGATGTLEFMAPELLRLDDHGKYLQEFSPKADMWSLGMVLFYLCYSRLPYHYVNDIDRLKDEILSFDKISFPSSRNNLDVTTPSPQDHIPPELKHIIRALLSLNPEARPSCDEILEKIGHLKPKAPNMKNSVPEVRADHQTYISRMRLGNSLGIQGNQSSGHTYKKPSGSNSSQPPGKPSNALSEETNDQGVKIERIPSDMGYAGKILSGDSFDEGDEDISMDESSDVDPNNAEGTRKRRKGSDRNWNVGDGVSGSTSASDHITDGKHDGFVNENEQLKQLLLESPDLPGDAHQQSQLAMRVLALVPESHRELAEFWMRAATEVDWRKLLKAVSALLKVATSTYPCYPYMMSPTSMYPMVAMALLDMYTKHASQSLALLMLHLAWVIVMTMMGSRTCSMR</sequence>
<dbReference type="Gene3D" id="3.30.200.20">
    <property type="entry name" value="Phosphorylase Kinase, domain 1"/>
    <property type="match status" value="1"/>
</dbReference>
<dbReference type="PANTHER" id="PTHR11042">
    <property type="entry name" value="EUKARYOTIC TRANSLATION INITIATION FACTOR 2-ALPHA KINASE EIF2-ALPHA KINASE -RELATED"/>
    <property type="match status" value="1"/>
</dbReference>
<feature type="region of interest" description="Disordered" evidence="10">
    <location>
        <begin position="676"/>
        <end position="795"/>
    </location>
</feature>
<comment type="caution">
    <text evidence="13">The sequence shown here is derived from an EMBL/GenBank/DDBJ whole genome shotgun (WGS) entry which is preliminary data.</text>
</comment>
<evidence type="ECO:0000256" key="8">
    <source>
        <dbReference type="ARBA" id="ARBA00047899"/>
    </source>
</evidence>
<evidence type="ECO:0000256" key="4">
    <source>
        <dbReference type="ARBA" id="ARBA00022741"/>
    </source>
</evidence>
<feature type="region of interest" description="Disordered" evidence="10">
    <location>
        <begin position="100"/>
        <end position="142"/>
    </location>
</feature>
<feature type="compositionally biased region" description="Polar residues" evidence="10">
    <location>
        <begin position="100"/>
        <end position="139"/>
    </location>
</feature>
<keyword evidence="14" id="KW-1185">Reference proteome</keyword>
<dbReference type="AlphaFoldDB" id="A0AAD5HF28"/>
<gene>
    <name evidence="13" type="ORF">K450DRAFT_236679</name>
</gene>
<dbReference type="InterPro" id="IPR011009">
    <property type="entry name" value="Kinase-like_dom_sf"/>
</dbReference>
<keyword evidence="5" id="KW-0418">Kinase</keyword>
<dbReference type="Pfam" id="PF00069">
    <property type="entry name" value="Pkinase"/>
    <property type="match status" value="1"/>
</dbReference>
<dbReference type="PROSITE" id="PS00108">
    <property type="entry name" value="PROTEIN_KINASE_ST"/>
    <property type="match status" value="1"/>
</dbReference>
<feature type="compositionally biased region" description="Polar residues" evidence="10">
    <location>
        <begin position="31"/>
        <end position="43"/>
    </location>
</feature>
<feature type="region of interest" description="Disordered" evidence="10">
    <location>
        <begin position="1"/>
        <end position="43"/>
    </location>
</feature>
<feature type="compositionally biased region" description="Polar residues" evidence="10">
    <location>
        <begin position="235"/>
        <end position="246"/>
    </location>
</feature>
<comment type="catalytic activity">
    <reaction evidence="9">
        <text>L-seryl-[protein] + ATP = O-phospho-L-seryl-[protein] + ADP + H(+)</text>
        <dbReference type="Rhea" id="RHEA:17989"/>
        <dbReference type="Rhea" id="RHEA-COMP:9863"/>
        <dbReference type="Rhea" id="RHEA-COMP:11604"/>
        <dbReference type="ChEBI" id="CHEBI:15378"/>
        <dbReference type="ChEBI" id="CHEBI:29999"/>
        <dbReference type="ChEBI" id="CHEBI:30616"/>
        <dbReference type="ChEBI" id="CHEBI:83421"/>
        <dbReference type="ChEBI" id="CHEBI:456216"/>
        <dbReference type="EC" id="2.7.11.1"/>
    </reaction>
</comment>
<dbReference type="Proteomes" id="UP001206595">
    <property type="component" value="Unassembled WGS sequence"/>
</dbReference>
<organism evidence="13 14">
    <name type="scientific">Umbelopsis ramanniana AG</name>
    <dbReference type="NCBI Taxonomy" id="1314678"/>
    <lineage>
        <taxon>Eukaryota</taxon>
        <taxon>Fungi</taxon>
        <taxon>Fungi incertae sedis</taxon>
        <taxon>Mucoromycota</taxon>
        <taxon>Mucoromycotina</taxon>
        <taxon>Umbelopsidomycetes</taxon>
        <taxon>Umbelopsidales</taxon>
        <taxon>Umbelopsidaceae</taxon>
        <taxon>Umbelopsis</taxon>
    </lineage>
</organism>
<dbReference type="RefSeq" id="XP_051445668.1">
    <property type="nucleotide sequence ID" value="XM_051588298.1"/>
</dbReference>
<keyword evidence="4" id="KW-0547">Nucleotide-binding</keyword>
<dbReference type="PROSITE" id="PS50011">
    <property type="entry name" value="PROTEIN_KINASE_DOM"/>
    <property type="match status" value="1"/>
</dbReference>
<evidence type="ECO:0000313" key="14">
    <source>
        <dbReference type="Proteomes" id="UP001206595"/>
    </source>
</evidence>
<dbReference type="InterPro" id="IPR050339">
    <property type="entry name" value="CC_SR_Kinase"/>
</dbReference>
<evidence type="ECO:0000256" key="1">
    <source>
        <dbReference type="ARBA" id="ARBA00012513"/>
    </source>
</evidence>